<reference evidence="2 4" key="1">
    <citation type="submission" date="2020-11" db="EMBL/GenBank/DDBJ databases">
        <title>Insectihabitans protaetiae gen. nov. sp. nov. and Insectihabitans allomyrinae sp. nov., isolated from larvae of Protaetia brevitarsis seulensis and Allomyrina dichotoma, respectively.</title>
        <authorList>
            <person name="Lee S.D."/>
            <person name="Byeon Y.-S."/>
            <person name="Kim S.-M."/>
            <person name="Yang H.L."/>
            <person name="Kim I.S."/>
        </authorList>
    </citation>
    <scope>NUCLEOTIDE SEQUENCE</scope>
    <source>
        <strain evidence="2">CWB-B4</strain>
        <strain evidence="1 4">CWB-B43</strain>
    </source>
</reference>
<evidence type="ECO:0000313" key="1">
    <source>
        <dbReference type="EMBL" id="MBK5073217.1"/>
    </source>
</evidence>
<gene>
    <name evidence="2" type="ORF">I2492_09335</name>
    <name evidence="1" type="ORF">I2493_09335</name>
</gene>
<dbReference type="EMBL" id="JADRCQ010000001">
    <property type="protein sequence ID" value="MBK5073217.1"/>
    <property type="molecule type" value="Genomic_DNA"/>
</dbReference>
<keyword evidence="4" id="KW-1185">Reference proteome</keyword>
<accession>A0A9D7FXX8</accession>
<evidence type="ECO:0000313" key="3">
    <source>
        <dbReference type="Proteomes" id="UP000807542"/>
    </source>
</evidence>
<dbReference type="Pfam" id="PF09684">
    <property type="entry name" value="Tail_P2_I"/>
    <property type="match status" value="1"/>
</dbReference>
<comment type="caution">
    <text evidence="2">The sequence shown here is derived from an EMBL/GenBank/DDBJ whole genome shotgun (WGS) entry which is preliminary data.</text>
</comment>
<dbReference type="Proteomes" id="UP001296969">
    <property type="component" value="Unassembled WGS sequence"/>
</dbReference>
<dbReference type="EMBL" id="JADRCP010000001">
    <property type="protein sequence ID" value="MBK5176526.1"/>
    <property type="molecule type" value="Genomic_DNA"/>
</dbReference>
<name>A0A9D7FXX8_9GAMM</name>
<protein>
    <submittedName>
        <fullName evidence="2">Phage tail protein</fullName>
    </submittedName>
</protein>
<organism evidence="2 3">
    <name type="scientific">Limnobaculum xujianqingii</name>
    <dbReference type="NCBI Taxonomy" id="2738837"/>
    <lineage>
        <taxon>Bacteria</taxon>
        <taxon>Pseudomonadati</taxon>
        <taxon>Pseudomonadota</taxon>
        <taxon>Gammaproteobacteria</taxon>
        <taxon>Enterobacterales</taxon>
        <taxon>Budviciaceae</taxon>
        <taxon>Limnobaculum</taxon>
    </lineage>
</organism>
<evidence type="ECO:0000313" key="2">
    <source>
        <dbReference type="EMBL" id="MBK5176526.1"/>
    </source>
</evidence>
<dbReference type="InterPro" id="IPR006521">
    <property type="entry name" value="Tail_protein_I"/>
</dbReference>
<evidence type="ECO:0000313" key="4">
    <source>
        <dbReference type="Proteomes" id="UP001296969"/>
    </source>
</evidence>
<sequence>MAGIPLNGTPFSDLLPDSVKNDPKFQAAGLALDAEFIEIDKATINLKFWSHIDDLEEPLLSTLGWQLSLIHEYAWKLAESLTAKRELIKNGIELHKFKGTPWSIRELVRCLGFGEIEIIEGLMILKRDGSSHRNGQRYHGGHDTNWARYRIIFKQPITNDQAILLRKAIEEYAPARSELVSFDYQAVAIRHNGFAKRNGSYNRGRIKNG</sequence>
<proteinExistence type="predicted"/>
<dbReference type="AlphaFoldDB" id="A0A9D7FXX8"/>
<dbReference type="RefSeq" id="WP_228398076.1">
    <property type="nucleotide sequence ID" value="NZ_JADRCP010000001.1"/>
</dbReference>
<dbReference type="Proteomes" id="UP000807542">
    <property type="component" value="Unassembled WGS sequence"/>
</dbReference>